<dbReference type="EMBL" id="JAANBB010000545">
    <property type="protein sequence ID" value="KAF7539850.1"/>
    <property type="molecule type" value="Genomic_DNA"/>
</dbReference>
<dbReference type="AlphaFoldDB" id="A0A9P5GU98"/>
<sequence length="263" mass="28517">MSTSIDNKGGPDQQPSLEQAAAASDVTGDAERPAQADDAVPKGDADGAGDADSAPPPALKPAPCGVCNVNPPKYKCPRCYLPYCSVACNKIHRENHPPDPEPQHNPEPSQSQISDVQSASSLPSLPADPTNPFRALETSGKLRLLFKKYPSLPDQLLRIHAATLPPQDPESKKHAIPASLLKGLPPKKEMWNSDIGIQNGKEALRRARRAHGEEGDAIREYSELILHLMNTDNSGPDVTNLLRQQLAQEDNSLIERLMAEEKR</sequence>
<evidence type="ECO:0000313" key="7">
    <source>
        <dbReference type="EMBL" id="KAF7539850.1"/>
    </source>
</evidence>
<keyword evidence="2 4" id="KW-0863">Zinc-finger</keyword>
<evidence type="ECO:0000256" key="5">
    <source>
        <dbReference type="SAM" id="MobiDB-lite"/>
    </source>
</evidence>
<accession>A0A9P5GU98</accession>
<dbReference type="OrthoDB" id="18412at2759"/>
<evidence type="ECO:0000256" key="4">
    <source>
        <dbReference type="PROSITE-ProRule" id="PRU00453"/>
    </source>
</evidence>
<feature type="compositionally biased region" description="Low complexity" evidence="5">
    <location>
        <begin position="118"/>
        <end position="127"/>
    </location>
</feature>
<comment type="caution">
    <text evidence="7">The sequence shown here is derived from an EMBL/GenBank/DDBJ whole genome shotgun (WGS) entry which is preliminary data.</text>
</comment>
<evidence type="ECO:0000256" key="3">
    <source>
        <dbReference type="ARBA" id="ARBA00022833"/>
    </source>
</evidence>
<dbReference type="PANTHER" id="PTHR13483:SF11">
    <property type="entry name" value="ZINC FINGER HIT DOMAIN-CONTAINING PROTEIN 3"/>
    <property type="match status" value="1"/>
</dbReference>
<reference evidence="7" key="1">
    <citation type="submission" date="2020-03" db="EMBL/GenBank/DDBJ databases">
        <title>Draft Genome Sequence of Cylindrodendrum hubeiense.</title>
        <authorList>
            <person name="Buettner E."/>
            <person name="Kellner H."/>
        </authorList>
    </citation>
    <scope>NUCLEOTIDE SEQUENCE</scope>
    <source>
        <strain evidence="7">IHI 201604</strain>
    </source>
</reference>
<keyword evidence="3" id="KW-0862">Zinc</keyword>
<dbReference type="GO" id="GO:0005634">
    <property type="term" value="C:nucleus"/>
    <property type="evidence" value="ECO:0007669"/>
    <property type="project" value="TreeGrafter"/>
</dbReference>
<dbReference type="PROSITE" id="PS51083">
    <property type="entry name" value="ZF_HIT"/>
    <property type="match status" value="1"/>
</dbReference>
<feature type="compositionally biased region" description="Basic and acidic residues" evidence="5">
    <location>
        <begin position="95"/>
        <end position="104"/>
    </location>
</feature>
<dbReference type="Proteomes" id="UP000722485">
    <property type="component" value="Unassembled WGS sequence"/>
</dbReference>
<feature type="compositionally biased region" description="Basic and acidic residues" evidence="5">
    <location>
        <begin position="29"/>
        <end position="45"/>
    </location>
</feature>
<evidence type="ECO:0000256" key="1">
    <source>
        <dbReference type="ARBA" id="ARBA00022723"/>
    </source>
</evidence>
<feature type="region of interest" description="Disordered" evidence="5">
    <location>
        <begin position="95"/>
        <end position="134"/>
    </location>
</feature>
<dbReference type="Gene3D" id="3.30.60.190">
    <property type="match status" value="1"/>
</dbReference>
<organism evidence="7 8">
    <name type="scientific">Cylindrodendrum hubeiense</name>
    <dbReference type="NCBI Taxonomy" id="595255"/>
    <lineage>
        <taxon>Eukaryota</taxon>
        <taxon>Fungi</taxon>
        <taxon>Dikarya</taxon>
        <taxon>Ascomycota</taxon>
        <taxon>Pezizomycotina</taxon>
        <taxon>Sordariomycetes</taxon>
        <taxon>Hypocreomycetidae</taxon>
        <taxon>Hypocreales</taxon>
        <taxon>Nectriaceae</taxon>
        <taxon>Cylindrodendrum</taxon>
    </lineage>
</organism>
<keyword evidence="8" id="KW-1185">Reference proteome</keyword>
<feature type="domain" description="HIT-type" evidence="6">
    <location>
        <begin position="64"/>
        <end position="97"/>
    </location>
</feature>
<evidence type="ECO:0000256" key="2">
    <source>
        <dbReference type="ARBA" id="ARBA00022771"/>
    </source>
</evidence>
<dbReference type="GO" id="GO:0000492">
    <property type="term" value="P:box C/D snoRNP assembly"/>
    <property type="evidence" value="ECO:0007669"/>
    <property type="project" value="TreeGrafter"/>
</dbReference>
<dbReference type="GO" id="GO:0008270">
    <property type="term" value="F:zinc ion binding"/>
    <property type="evidence" value="ECO:0007669"/>
    <property type="project" value="UniProtKB-UniRule"/>
</dbReference>
<dbReference type="GO" id="GO:0070761">
    <property type="term" value="C:pre-snoRNP complex"/>
    <property type="evidence" value="ECO:0007669"/>
    <property type="project" value="TreeGrafter"/>
</dbReference>
<proteinExistence type="predicted"/>
<dbReference type="CDD" id="cd23024">
    <property type="entry name" value="zf-HIT_ZNHIT2-3"/>
    <property type="match status" value="1"/>
</dbReference>
<dbReference type="GO" id="GO:0000463">
    <property type="term" value="P:maturation of LSU-rRNA from tricistronic rRNA transcript (SSU-rRNA, 5.8S rRNA, LSU-rRNA)"/>
    <property type="evidence" value="ECO:0007669"/>
    <property type="project" value="TreeGrafter"/>
</dbReference>
<protein>
    <recommendedName>
        <fullName evidence="6">HIT-type domain-containing protein</fullName>
    </recommendedName>
</protein>
<dbReference type="InterPro" id="IPR051639">
    <property type="entry name" value="BCD1"/>
</dbReference>
<feature type="region of interest" description="Disordered" evidence="5">
    <location>
        <begin position="1"/>
        <end position="64"/>
    </location>
</feature>
<dbReference type="SUPFAM" id="SSF144232">
    <property type="entry name" value="HIT/MYND zinc finger-like"/>
    <property type="match status" value="1"/>
</dbReference>
<gene>
    <name evidence="7" type="ORF">G7Z17_g12330</name>
</gene>
<dbReference type="Pfam" id="PF04438">
    <property type="entry name" value="zf-HIT"/>
    <property type="match status" value="1"/>
</dbReference>
<keyword evidence="1" id="KW-0479">Metal-binding</keyword>
<dbReference type="GO" id="GO:0048254">
    <property type="term" value="P:snoRNA localization"/>
    <property type="evidence" value="ECO:0007669"/>
    <property type="project" value="TreeGrafter"/>
</dbReference>
<dbReference type="InterPro" id="IPR007529">
    <property type="entry name" value="Znf_HIT"/>
</dbReference>
<dbReference type="PANTHER" id="PTHR13483">
    <property type="entry name" value="BOX C_D SNORNA PROTEIN 1-RELATED"/>
    <property type="match status" value="1"/>
</dbReference>
<evidence type="ECO:0000313" key="8">
    <source>
        <dbReference type="Proteomes" id="UP000722485"/>
    </source>
</evidence>
<name>A0A9P5GU98_9HYPO</name>
<evidence type="ECO:0000259" key="6">
    <source>
        <dbReference type="PROSITE" id="PS51083"/>
    </source>
</evidence>